<keyword evidence="2" id="KW-1185">Reference proteome</keyword>
<dbReference type="EMBL" id="JAEPRD010000109">
    <property type="protein sequence ID" value="KAG2198503.1"/>
    <property type="molecule type" value="Genomic_DNA"/>
</dbReference>
<protein>
    <submittedName>
        <fullName evidence="1">Uncharacterized protein</fullName>
    </submittedName>
</protein>
<organism evidence="1 2">
    <name type="scientific">Mucor saturninus</name>
    <dbReference type="NCBI Taxonomy" id="64648"/>
    <lineage>
        <taxon>Eukaryota</taxon>
        <taxon>Fungi</taxon>
        <taxon>Fungi incertae sedis</taxon>
        <taxon>Mucoromycota</taxon>
        <taxon>Mucoromycotina</taxon>
        <taxon>Mucoromycetes</taxon>
        <taxon>Mucorales</taxon>
        <taxon>Mucorineae</taxon>
        <taxon>Mucoraceae</taxon>
        <taxon>Mucor</taxon>
    </lineage>
</organism>
<dbReference type="AlphaFoldDB" id="A0A8H7V062"/>
<name>A0A8H7V062_9FUNG</name>
<dbReference type="Proteomes" id="UP000603453">
    <property type="component" value="Unassembled WGS sequence"/>
</dbReference>
<evidence type="ECO:0000313" key="2">
    <source>
        <dbReference type="Proteomes" id="UP000603453"/>
    </source>
</evidence>
<comment type="caution">
    <text evidence="1">The sequence shown here is derived from an EMBL/GenBank/DDBJ whole genome shotgun (WGS) entry which is preliminary data.</text>
</comment>
<sequence length="200" mass="22708">MNYSKKIGRFSVAQLKLGVLDPVIQHQALQLRWVKPLLNQTPDQIIDSLDMAVFWLRQVISSTMNPASTLDAGQSSSTLSPLVLHSNFVLFSNHLRSQVASKLNLFSPIRSIISCINTLPDPHNHPEFQLPIAVVLELPINNIWPTSSDQCPLKTKVYNKVQVKHFYTFDSTHSHLIWRAHQDPEKNIPFSDLAFVKVFC</sequence>
<accession>A0A8H7V062</accession>
<gene>
    <name evidence="1" type="ORF">INT47_008607</name>
</gene>
<proteinExistence type="predicted"/>
<evidence type="ECO:0000313" key="1">
    <source>
        <dbReference type="EMBL" id="KAG2198503.1"/>
    </source>
</evidence>
<reference evidence="1" key="1">
    <citation type="submission" date="2020-12" db="EMBL/GenBank/DDBJ databases">
        <title>Metabolic potential, ecology and presence of endohyphal bacteria is reflected in genomic diversity of Mucoromycotina.</title>
        <authorList>
            <person name="Muszewska A."/>
            <person name="Okrasinska A."/>
            <person name="Steczkiewicz K."/>
            <person name="Drgas O."/>
            <person name="Orlowska M."/>
            <person name="Perlinska-Lenart U."/>
            <person name="Aleksandrzak-Piekarczyk T."/>
            <person name="Szatraj K."/>
            <person name="Zielenkiewicz U."/>
            <person name="Pilsyk S."/>
            <person name="Malc E."/>
            <person name="Mieczkowski P."/>
            <person name="Kruszewska J.S."/>
            <person name="Biernat P."/>
            <person name="Pawlowska J."/>
        </authorList>
    </citation>
    <scope>NUCLEOTIDE SEQUENCE</scope>
    <source>
        <strain evidence="1">WA0000017839</strain>
    </source>
</reference>